<dbReference type="PANTHER" id="PTHR33921:SF15">
    <property type="entry name" value="CALVIN CYCLE PROTEIN CP12-2, CHLOROPLASTIC"/>
    <property type="match status" value="1"/>
</dbReference>
<dbReference type="InterPro" id="IPR039314">
    <property type="entry name" value="CP12-like"/>
</dbReference>
<name>A0ABP1FWS1_9CHLO</name>
<keyword evidence="1" id="KW-0175">Coiled coil</keyword>
<sequence>MTKILILRYPALRPPALSSAIPTLDLTMASVQAIAARPVLCRPAVHRPALRAHVSARRSVLVRASPEQLAKENSLSALEQAIADAKKQCDEASANECASAWDTVEELSAAIAHKKAQASDPLDKYCDDNPEADECRVYED</sequence>
<proteinExistence type="predicted"/>
<feature type="coiled-coil region" evidence="1">
    <location>
        <begin position="68"/>
        <end position="95"/>
    </location>
</feature>
<dbReference type="EMBL" id="CAXHTA020000010">
    <property type="protein sequence ID" value="CAL5224333.1"/>
    <property type="molecule type" value="Genomic_DNA"/>
</dbReference>
<keyword evidence="4" id="KW-1185">Reference proteome</keyword>
<gene>
    <name evidence="3" type="primary">g7004</name>
    <name evidence="3" type="ORF">VP750_LOCUS5992</name>
</gene>
<dbReference type="InterPro" id="IPR003823">
    <property type="entry name" value="CP12_dom"/>
</dbReference>
<organism evidence="3 4">
    <name type="scientific">Coccomyxa viridis</name>
    <dbReference type="NCBI Taxonomy" id="1274662"/>
    <lineage>
        <taxon>Eukaryota</taxon>
        <taxon>Viridiplantae</taxon>
        <taxon>Chlorophyta</taxon>
        <taxon>core chlorophytes</taxon>
        <taxon>Trebouxiophyceae</taxon>
        <taxon>Trebouxiophyceae incertae sedis</taxon>
        <taxon>Coccomyxaceae</taxon>
        <taxon>Coccomyxa</taxon>
    </lineage>
</organism>
<evidence type="ECO:0000256" key="1">
    <source>
        <dbReference type="SAM" id="Coils"/>
    </source>
</evidence>
<dbReference type="SMART" id="SM01093">
    <property type="entry name" value="CP12"/>
    <property type="match status" value="1"/>
</dbReference>
<dbReference type="PANTHER" id="PTHR33921">
    <property type="entry name" value="CALVIN CYCLE PROTEIN CP12-2, CHLOROPLASTIC"/>
    <property type="match status" value="1"/>
</dbReference>
<protein>
    <submittedName>
        <fullName evidence="3">G7004 protein</fullName>
    </submittedName>
</protein>
<dbReference type="Proteomes" id="UP001497392">
    <property type="component" value="Unassembled WGS sequence"/>
</dbReference>
<comment type="caution">
    <text evidence="3">The sequence shown here is derived from an EMBL/GenBank/DDBJ whole genome shotgun (WGS) entry which is preliminary data.</text>
</comment>
<evidence type="ECO:0000259" key="2">
    <source>
        <dbReference type="SMART" id="SM01093"/>
    </source>
</evidence>
<evidence type="ECO:0000313" key="3">
    <source>
        <dbReference type="EMBL" id="CAL5224333.1"/>
    </source>
</evidence>
<dbReference type="Pfam" id="PF02672">
    <property type="entry name" value="CP12"/>
    <property type="match status" value="1"/>
</dbReference>
<reference evidence="3 4" key="1">
    <citation type="submission" date="2024-06" db="EMBL/GenBank/DDBJ databases">
        <authorList>
            <person name="Kraege A."/>
            <person name="Thomma B."/>
        </authorList>
    </citation>
    <scope>NUCLEOTIDE SEQUENCE [LARGE SCALE GENOMIC DNA]</scope>
</reference>
<feature type="domain" description="CP12" evidence="2">
    <location>
        <begin position="78"/>
        <end position="140"/>
    </location>
</feature>
<accession>A0ABP1FWS1</accession>
<evidence type="ECO:0000313" key="4">
    <source>
        <dbReference type="Proteomes" id="UP001497392"/>
    </source>
</evidence>